<comment type="subcellular location">
    <subcellularLocation>
        <location evidence="1">Membrane</location>
        <topology evidence="1">Multi-pass membrane protein</topology>
    </subcellularLocation>
</comment>
<evidence type="ECO:0000256" key="1">
    <source>
        <dbReference type="ARBA" id="ARBA00004141"/>
    </source>
</evidence>
<feature type="transmembrane region" description="Helical" evidence="8">
    <location>
        <begin position="88"/>
        <end position="107"/>
    </location>
</feature>
<dbReference type="EMBL" id="CP021920">
    <property type="protein sequence ID" value="ASB88961.1"/>
    <property type="molecule type" value="Genomic_DNA"/>
</dbReference>
<evidence type="ECO:0000256" key="2">
    <source>
        <dbReference type="ARBA" id="ARBA00007998"/>
    </source>
</evidence>
<name>A0ABN5ADW9_9BACI</name>
<feature type="transmembrane region" description="Helical" evidence="8">
    <location>
        <begin position="223"/>
        <end position="246"/>
    </location>
</feature>
<evidence type="ECO:0000256" key="4">
    <source>
        <dbReference type="ARBA" id="ARBA00022544"/>
    </source>
</evidence>
<accession>A0ABN5ADW9</accession>
<proteinExistence type="inferred from homology"/>
<keyword evidence="6 8" id="KW-1133">Transmembrane helix</keyword>
<feature type="transmembrane region" description="Helical" evidence="8">
    <location>
        <begin position="194"/>
        <end position="211"/>
    </location>
</feature>
<keyword evidence="7 8" id="KW-0472">Membrane</keyword>
<feature type="transmembrane region" description="Helical" evidence="8">
    <location>
        <begin position="277"/>
        <end position="298"/>
    </location>
</feature>
<dbReference type="InterPro" id="IPR004761">
    <property type="entry name" value="Spore_GerAB"/>
</dbReference>
<feature type="transmembrane region" description="Helical" evidence="8">
    <location>
        <begin position="154"/>
        <end position="174"/>
    </location>
</feature>
<sequence length="370" mass="41280">MNTFMTASPKDRITLSQTAIIVTNFLLGTGILTLPRTSAADVKTPDVWLTVVFGGLIAMITSFIMVKLNKEFPKKTFYQYSQSIVGKWAGELISLLLIFYFLMTSGFQVRSVSEVTQFFLLEGTPLWATAMVFSWCGIYAVIGGISTIARLFEIIFPITVIIFLLVAFMSAGVIDLDNLRPVLGKGIKPVMQGVKTTAFAFTGIEIMLVIGPFMERPSQAYKAVLIGICFPIIFYMITVIMVIGAMSVEGVVTRTWPTIDLMRSFEMPGLIFERFESLLLVIWIMQIFSNFTISYYAAALGLSQLFKKKIQPIIFGLLPLIYVISMTPKNINQLFQIGDLIGNTAIYLCGLVPLLLLVISKLRRKKLETN</sequence>
<reference evidence="9 10" key="1">
    <citation type="submission" date="2017-06" db="EMBL/GenBank/DDBJ databases">
        <title>Genome sequence of Bacillus sonorensis strain SRCM101395.</title>
        <authorList>
            <person name="Cho S.H."/>
        </authorList>
    </citation>
    <scope>NUCLEOTIDE SEQUENCE [LARGE SCALE GENOMIC DNA]</scope>
    <source>
        <strain evidence="9 10">SRCM101395</strain>
    </source>
</reference>
<evidence type="ECO:0000256" key="7">
    <source>
        <dbReference type="ARBA" id="ARBA00023136"/>
    </source>
</evidence>
<keyword evidence="3" id="KW-0813">Transport</keyword>
<feature type="transmembrane region" description="Helical" evidence="8">
    <location>
        <begin position="12"/>
        <end position="35"/>
    </location>
</feature>
<dbReference type="Gene3D" id="1.20.1740.10">
    <property type="entry name" value="Amino acid/polyamine transporter I"/>
    <property type="match status" value="1"/>
</dbReference>
<evidence type="ECO:0000256" key="8">
    <source>
        <dbReference type="SAM" id="Phobius"/>
    </source>
</evidence>
<dbReference type="Proteomes" id="UP000196877">
    <property type="component" value="Chromosome"/>
</dbReference>
<evidence type="ECO:0000256" key="6">
    <source>
        <dbReference type="ARBA" id="ARBA00022989"/>
    </source>
</evidence>
<evidence type="ECO:0000256" key="3">
    <source>
        <dbReference type="ARBA" id="ARBA00022448"/>
    </source>
</evidence>
<gene>
    <name evidence="9" type="ORF">S101395_02454</name>
</gene>
<organism evidence="9 10">
    <name type="scientific">Bacillus sonorensis</name>
    <dbReference type="NCBI Taxonomy" id="119858"/>
    <lineage>
        <taxon>Bacteria</taxon>
        <taxon>Bacillati</taxon>
        <taxon>Bacillota</taxon>
        <taxon>Bacilli</taxon>
        <taxon>Bacillales</taxon>
        <taxon>Bacillaceae</taxon>
        <taxon>Bacillus</taxon>
    </lineage>
</organism>
<protein>
    <submittedName>
        <fullName evidence="9">Spore germination protein A2</fullName>
    </submittedName>
</protein>
<feature type="transmembrane region" description="Helical" evidence="8">
    <location>
        <begin position="310"/>
        <end position="328"/>
    </location>
</feature>
<keyword evidence="5 8" id="KW-0812">Transmembrane</keyword>
<dbReference type="PANTHER" id="PTHR34975:SF2">
    <property type="entry name" value="SPORE GERMINATION PROTEIN A2"/>
    <property type="match status" value="1"/>
</dbReference>
<keyword evidence="10" id="KW-1185">Reference proteome</keyword>
<keyword evidence="4" id="KW-0309">Germination</keyword>
<evidence type="ECO:0000256" key="5">
    <source>
        <dbReference type="ARBA" id="ARBA00022692"/>
    </source>
</evidence>
<feature type="transmembrane region" description="Helical" evidence="8">
    <location>
        <begin position="47"/>
        <end position="68"/>
    </location>
</feature>
<evidence type="ECO:0000313" key="10">
    <source>
        <dbReference type="Proteomes" id="UP000196877"/>
    </source>
</evidence>
<dbReference type="PANTHER" id="PTHR34975">
    <property type="entry name" value="SPORE GERMINATION PROTEIN A2"/>
    <property type="match status" value="1"/>
</dbReference>
<evidence type="ECO:0000313" key="9">
    <source>
        <dbReference type="EMBL" id="ASB88961.1"/>
    </source>
</evidence>
<dbReference type="Pfam" id="PF03845">
    <property type="entry name" value="Spore_permease"/>
    <property type="match status" value="1"/>
</dbReference>
<feature type="transmembrane region" description="Helical" evidence="8">
    <location>
        <begin position="127"/>
        <end position="147"/>
    </location>
</feature>
<comment type="similarity">
    <text evidence="2">Belongs to the amino acid-polyamine-organocation (APC) superfamily. Spore germination protein (SGP) (TC 2.A.3.9) family.</text>
</comment>
<dbReference type="NCBIfam" id="TIGR00912">
    <property type="entry name" value="2A0309"/>
    <property type="match status" value="1"/>
</dbReference>
<feature type="transmembrane region" description="Helical" evidence="8">
    <location>
        <begin position="340"/>
        <end position="359"/>
    </location>
</feature>